<feature type="active site" description="Acyl-thioester intermediate" evidence="7">
    <location>
        <position position="127"/>
    </location>
</feature>
<dbReference type="InterPro" id="IPR016039">
    <property type="entry name" value="Thiolase-like"/>
</dbReference>
<dbReference type="InParanoid" id="A0A2T0GUD5"/>
<evidence type="ECO:0000256" key="3">
    <source>
        <dbReference type="ARBA" id="ARBA00022679"/>
    </source>
</evidence>
<dbReference type="PROSITE" id="PS00098">
    <property type="entry name" value="THIOLASE_1"/>
    <property type="match status" value="1"/>
</dbReference>
<dbReference type="Pfam" id="PF02803">
    <property type="entry name" value="Thiolase_C"/>
    <property type="match status" value="1"/>
</dbReference>
<feature type="domain" description="Thiolase C-terminal" evidence="11">
    <location>
        <begin position="307"/>
        <end position="428"/>
    </location>
</feature>
<comment type="similarity">
    <text evidence="1 8">Belongs to the thiolase-like superfamily. Thiolase family.</text>
</comment>
<keyword evidence="3 8" id="KW-0808">Transferase</keyword>
<keyword evidence="13" id="KW-1185">Reference proteome</keyword>
<comment type="caution">
    <text evidence="12">The sequence shown here is derived from an EMBL/GenBank/DDBJ whole genome shotgun (WGS) entry which is preliminary data.</text>
</comment>
<dbReference type="InterPro" id="IPR020615">
    <property type="entry name" value="Thiolase_acyl_enz_int_AS"/>
</dbReference>
<evidence type="ECO:0000256" key="4">
    <source>
        <dbReference type="ARBA" id="ARBA00023315"/>
    </source>
</evidence>
<dbReference type="EC" id="2.3.1.9" evidence="2"/>
<dbReference type="PIRSF" id="PIRSF000429">
    <property type="entry name" value="Ac-CoA_Ac_transf"/>
    <property type="match status" value="1"/>
</dbReference>
<dbReference type="Gene3D" id="3.40.47.10">
    <property type="match status" value="1"/>
</dbReference>
<dbReference type="NCBIfam" id="TIGR01930">
    <property type="entry name" value="AcCoA-C-Actrans"/>
    <property type="match status" value="1"/>
</dbReference>
<dbReference type="InterPro" id="IPR020616">
    <property type="entry name" value="Thiolase_N"/>
</dbReference>
<evidence type="ECO:0000256" key="7">
    <source>
        <dbReference type="PIRSR" id="PIRSR000429-1"/>
    </source>
</evidence>
<evidence type="ECO:0000256" key="8">
    <source>
        <dbReference type="RuleBase" id="RU003557"/>
    </source>
</evidence>
<dbReference type="PANTHER" id="PTHR18919:SF107">
    <property type="entry name" value="ACETYL-COA ACETYLTRANSFERASE, CYTOSOLIC"/>
    <property type="match status" value="1"/>
</dbReference>
<evidence type="ECO:0000256" key="6">
    <source>
        <dbReference type="ARBA" id="ARBA00040529"/>
    </source>
</evidence>
<dbReference type="CDD" id="cd00751">
    <property type="entry name" value="thiolase"/>
    <property type="match status" value="1"/>
</dbReference>
<dbReference type="PROSITE" id="PS00737">
    <property type="entry name" value="THIOLASE_2"/>
    <property type="match status" value="1"/>
</dbReference>
<dbReference type="SUPFAM" id="SSF53901">
    <property type="entry name" value="Thiolase-like"/>
    <property type="match status" value="2"/>
</dbReference>
<dbReference type="AlphaFoldDB" id="A0A2T0GUD5"/>
<dbReference type="EMBL" id="PVSR01000026">
    <property type="protein sequence ID" value="PRW62707.1"/>
    <property type="molecule type" value="Genomic_DNA"/>
</dbReference>
<evidence type="ECO:0000256" key="5">
    <source>
        <dbReference type="ARBA" id="ARBA00030755"/>
    </source>
</evidence>
<keyword evidence="4 8" id="KW-0012">Acyltransferase</keyword>
<dbReference type="InterPro" id="IPR020617">
    <property type="entry name" value="Thiolase_C"/>
</dbReference>
<dbReference type="PANTHER" id="PTHR18919">
    <property type="entry name" value="ACETYL-COA C-ACYLTRANSFERASE"/>
    <property type="match status" value="1"/>
</dbReference>
<name>A0A2T0GUD5_ACTMO</name>
<dbReference type="InterPro" id="IPR020613">
    <property type="entry name" value="Thiolase_CS"/>
</dbReference>
<evidence type="ECO:0000259" key="10">
    <source>
        <dbReference type="Pfam" id="PF00108"/>
    </source>
</evidence>
<accession>A0A2T0GUD5</accession>
<dbReference type="STRING" id="1050202.GCA_000384035_01667"/>
<feature type="domain" description="Thiolase N-terminal" evidence="10">
    <location>
        <begin position="41"/>
        <end position="297"/>
    </location>
</feature>
<protein>
    <recommendedName>
        <fullName evidence="6">Probable acetyl-CoA acetyltransferase</fullName>
        <ecNumber evidence="2">2.3.1.9</ecNumber>
    </recommendedName>
    <alternativeName>
        <fullName evidence="5">Acetoacetyl-CoA thiolase</fullName>
    </alternativeName>
</protein>
<feature type="active site" description="Proton acceptor" evidence="7">
    <location>
        <position position="416"/>
    </location>
</feature>
<sequence>MAAACRRAGGGATAPHRERVEDPAGSEGNPRERRVVVSNEVYVLDAVRTPVGRYGKGLAEVRPDDLAAHTVRELVRRHPELDPEQLCDVLFGDANGAGEDNRNVARMAVLLAGLPTSVPGATVNRLCGSGLEAVVEGSRLVQTGDGDLVLAGGVESMSRAPWVLPKPGHAYPRGHETLHSTTLGWRMVNPRMPERWTVSLGESADLLAESYGIDRSAQDAFAVRSHEKADAAWRNGLFADEVVPVPGTDLTRDEGIRADTSLEKLGGLAPVFRSGGTVTAGNASPMNDGAAAVLLGSARGAELAGAEPLARIVSRASCAVDPDVFGIGPVEAARTALRRAGIGWGDLDAVELNEAFAAQSLACLAEWPDLDPEIVNQQGGAIALGHPLGASGARILTTLAHQLRRRGGGWGLAAICIGVGQGLAVVLHA</sequence>
<evidence type="ECO:0000313" key="13">
    <source>
        <dbReference type="Proteomes" id="UP000239352"/>
    </source>
</evidence>
<proteinExistence type="inferred from homology"/>
<feature type="region of interest" description="Disordered" evidence="9">
    <location>
        <begin position="1"/>
        <end position="33"/>
    </location>
</feature>
<evidence type="ECO:0000313" key="12">
    <source>
        <dbReference type="EMBL" id="PRW62707.1"/>
    </source>
</evidence>
<feature type="active site" description="Proton acceptor" evidence="7">
    <location>
        <position position="386"/>
    </location>
</feature>
<dbReference type="Pfam" id="PF00108">
    <property type="entry name" value="Thiolase_N"/>
    <property type="match status" value="1"/>
</dbReference>
<reference evidence="12 13" key="1">
    <citation type="submission" date="2018-03" db="EMBL/GenBank/DDBJ databases">
        <title>Actinopolyspora mortivallis from Sahara, screening for active biomolecules.</title>
        <authorList>
            <person name="Selama O."/>
            <person name="Wellington E.M.H."/>
            <person name="Hacene H."/>
        </authorList>
    </citation>
    <scope>NUCLEOTIDE SEQUENCE [LARGE SCALE GENOMIC DNA]</scope>
    <source>
        <strain evidence="12 13">M5A</strain>
    </source>
</reference>
<evidence type="ECO:0000256" key="2">
    <source>
        <dbReference type="ARBA" id="ARBA00012705"/>
    </source>
</evidence>
<dbReference type="Proteomes" id="UP000239352">
    <property type="component" value="Unassembled WGS sequence"/>
</dbReference>
<evidence type="ECO:0000259" key="11">
    <source>
        <dbReference type="Pfam" id="PF02803"/>
    </source>
</evidence>
<gene>
    <name evidence="12" type="ORF">CEP50_13890</name>
</gene>
<dbReference type="InterPro" id="IPR002155">
    <property type="entry name" value="Thiolase"/>
</dbReference>
<dbReference type="FunFam" id="3.40.47.10:FF:000010">
    <property type="entry name" value="Acetyl-CoA acetyltransferase (Thiolase)"/>
    <property type="match status" value="1"/>
</dbReference>
<dbReference type="GO" id="GO:0003985">
    <property type="term" value="F:acetyl-CoA C-acetyltransferase activity"/>
    <property type="evidence" value="ECO:0007669"/>
    <property type="project" value="UniProtKB-EC"/>
</dbReference>
<dbReference type="InterPro" id="IPR020610">
    <property type="entry name" value="Thiolase_AS"/>
</dbReference>
<evidence type="ECO:0000256" key="1">
    <source>
        <dbReference type="ARBA" id="ARBA00010982"/>
    </source>
</evidence>
<evidence type="ECO:0000256" key="9">
    <source>
        <dbReference type="SAM" id="MobiDB-lite"/>
    </source>
</evidence>
<dbReference type="PROSITE" id="PS00099">
    <property type="entry name" value="THIOLASE_3"/>
    <property type="match status" value="1"/>
</dbReference>
<organism evidence="12 13">
    <name type="scientific">Actinopolyspora mortivallis</name>
    <dbReference type="NCBI Taxonomy" id="33906"/>
    <lineage>
        <taxon>Bacteria</taxon>
        <taxon>Bacillati</taxon>
        <taxon>Actinomycetota</taxon>
        <taxon>Actinomycetes</taxon>
        <taxon>Actinopolysporales</taxon>
        <taxon>Actinopolysporaceae</taxon>
        <taxon>Actinopolyspora</taxon>
    </lineage>
</organism>